<protein>
    <submittedName>
        <fullName evidence="4">Dihydroxyacetone kinase transcriptional activator DhaS</fullName>
    </submittedName>
</protein>
<dbReference type="GO" id="GO:0003677">
    <property type="term" value="F:DNA binding"/>
    <property type="evidence" value="ECO:0007669"/>
    <property type="project" value="UniProtKB-UniRule"/>
</dbReference>
<feature type="DNA-binding region" description="H-T-H motif" evidence="2">
    <location>
        <begin position="37"/>
        <end position="56"/>
    </location>
</feature>
<dbReference type="Gene3D" id="1.10.357.10">
    <property type="entry name" value="Tetracycline Repressor, domain 2"/>
    <property type="match status" value="1"/>
</dbReference>
<dbReference type="EMBL" id="BQKV01000027">
    <property type="protein sequence ID" value="GJN64155.1"/>
    <property type="molecule type" value="Genomic_DNA"/>
</dbReference>
<name>A0AA37MYL8_9FIRM</name>
<keyword evidence="4" id="KW-0418">Kinase</keyword>
<dbReference type="RefSeq" id="WP_238316387.1">
    <property type="nucleotide sequence ID" value="NZ_BQKV01000027.1"/>
</dbReference>
<dbReference type="PROSITE" id="PS01081">
    <property type="entry name" value="HTH_TETR_1"/>
    <property type="match status" value="1"/>
</dbReference>
<evidence type="ECO:0000256" key="2">
    <source>
        <dbReference type="PROSITE-ProRule" id="PRU00335"/>
    </source>
</evidence>
<dbReference type="InterPro" id="IPR001647">
    <property type="entry name" value="HTH_TetR"/>
</dbReference>
<feature type="domain" description="HTH tetR-type" evidence="3">
    <location>
        <begin position="14"/>
        <end position="74"/>
    </location>
</feature>
<sequence>MENNPLPLVHNRANGLKNAVAQTLYQLMQTQSIDDISTRDLIAQAGIGVTSFYRHFRDKYDVVNWLHGQLLDQTLFRLFEGVDYDTATRSTWGVFEAHARFYRNAFSSRDVNNLRGYVYQETMRTYETILQQHDILLDYQQRVALELYVSGSVELTVRWVQEGCRQEAAPLLMAIKMAAPDFIRRYIE</sequence>
<keyword evidence="5" id="KW-1185">Reference proteome</keyword>
<dbReference type="InterPro" id="IPR023772">
    <property type="entry name" value="DNA-bd_HTH_TetR-type_CS"/>
</dbReference>
<gene>
    <name evidence="4" type="ORF">JCM17207_07800</name>
</gene>
<keyword evidence="1 2" id="KW-0238">DNA-binding</keyword>
<evidence type="ECO:0000259" key="3">
    <source>
        <dbReference type="PROSITE" id="PS50977"/>
    </source>
</evidence>
<dbReference type="PROSITE" id="PS50977">
    <property type="entry name" value="HTH_TETR_2"/>
    <property type="match status" value="1"/>
</dbReference>
<dbReference type="InterPro" id="IPR039532">
    <property type="entry name" value="TetR_C_Firmicutes"/>
</dbReference>
<reference evidence="4" key="1">
    <citation type="journal article" date="2022" name="Int. J. Syst. Evol. Microbiol.">
        <title>Genome-based, phenotypic and chemotaxonomic classification of Faecalibacterium strains: proposal of three novel species Faecalibacterium duncaniae sp. nov., Faecalibacterium hattorii sp. nov. and Faecalibacterium gallinarum sp. nov. .</title>
        <authorList>
            <person name="Sakamoto M."/>
            <person name="Sakurai N."/>
            <person name="Tanno H."/>
            <person name="Iino T."/>
            <person name="Ohkuma M."/>
            <person name="Endo A."/>
        </authorList>
    </citation>
    <scope>NUCLEOTIDE SEQUENCE</scope>
    <source>
        <strain evidence="4">JCM 17207</strain>
    </source>
</reference>
<evidence type="ECO:0000313" key="5">
    <source>
        <dbReference type="Proteomes" id="UP001055185"/>
    </source>
</evidence>
<dbReference type="SUPFAM" id="SSF46689">
    <property type="entry name" value="Homeodomain-like"/>
    <property type="match status" value="1"/>
</dbReference>
<keyword evidence="4" id="KW-0808">Transferase</keyword>
<dbReference type="AlphaFoldDB" id="A0AA37MYL8"/>
<dbReference type="Pfam" id="PF00440">
    <property type="entry name" value="TetR_N"/>
    <property type="match status" value="1"/>
</dbReference>
<evidence type="ECO:0000256" key="1">
    <source>
        <dbReference type="ARBA" id="ARBA00023125"/>
    </source>
</evidence>
<accession>A0AA37MYL8</accession>
<dbReference type="Proteomes" id="UP001055185">
    <property type="component" value="Unassembled WGS sequence"/>
</dbReference>
<dbReference type="Pfam" id="PF14278">
    <property type="entry name" value="TetR_C_8"/>
    <property type="match status" value="1"/>
</dbReference>
<dbReference type="InterPro" id="IPR009057">
    <property type="entry name" value="Homeodomain-like_sf"/>
</dbReference>
<evidence type="ECO:0000313" key="4">
    <source>
        <dbReference type="EMBL" id="GJN64155.1"/>
    </source>
</evidence>
<dbReference type="GO" id="GO:0016301">
    <property type="term" value="F:kinase activity"/>
    <property type="evidence" value="ECO:0007669"/>
    <property type="project" value="UniProtKB-KW"/>
</dbReference>
<proteinExistence type="predicted"/>
<comment type="caution">
    <text evidence="4">The sequence shown here is derived from an EMBL/GenBank/DDBJ whole genome shotgun (WGS) entry which is preliminary data.</text>
</comment>
<organism evidence="4 5">
    <name type="scientific">Faecalibacterium gallinarum</name>
    <dbReference type="NCBI Taxonomy" id="2903556"/>
    <lineage>
        <taxon>Bacteria</taxon>
        <taxon>Bacillati</taxon>
        <taxon>Bacillota</taxon>
        <taxon>Clostridia</taxon>
        <taxon>Eubacteriales</taxon>
        <taxon>Oscillospiraceae</taxon>
        <taxon>Faecalibacterium</taxon>
    </lineage>
</organism>